<dbReference type="GO" id="GO:0046872">
    <property type="term" value="F:metal ion binding"/>
    <property type="evidence" value="ECO:0007669"/>
    <property type="project" value="UniProtKB-KW"/>
</dbReference>
<keyword evidence="5" id="KW-0479">Metal-binding</keyword>
<evidence type="ECO:0000313" key="9">
    <source>
        <dbReference type="EMBL" id="KAK2550698.1"/>
    </source>
</evidence>
<dbReference type="GO" id="GO:0004518">
    <property type="term" value="F:nuclease activity"/>
    <property type="evidence" value="ECO:0007669"/>
    <property type="project" value="UniProtKB-KW"/>
</dbReference>
<feature type="domain" description="DDE Tnp4" evidence="8">
    <location>
        <begin position="60"/>
        <end position="224"/>
    </location>
</feature>
<evidence type="ECO:0000256" key="4">
    <source>
        <dbReference type="ARBA" id="ARBA00022722"/>
    </source>
</evidence>
<dbReference type="InterPro" id="IPR027806">
    <property type="entry name" value="HARBI1_dom"/>
</dbReference>
<sequence length="271" mass="30320">MAVTAKGNPQTYSKPGKLCEVIVRILPPKCIYVPQNRQEVQDKINGFESRAGFPQVVGAVDGCHVPIIGPQQSPDDYINRKGFPSLILQGLVDFDYRFLDICVGWPGKVHDARVFKNSPLFALCCARTFLPPDMSVMISGVRVPPLILGDSAYALSEWLMKPYTDRGNLTPDECSFNIKHSTTRVVVENAFGRLKRRFRSISKRLDLNVENSCNVIAACCVLPNYCEYLHEFFDDQWLNGVNVHVGVCPADPDQRQNINATAIRDAIKSFL</sequence>
<reference evidence="9" key="1">
    <citation type="journal article" date="2023" name="G3 (Bethesda)">
        <title>Whole genome assembly and annotation of the endangered Caribbean coral Acropora cervicornis.</title>
        <authorList>
            <person name="Selwyn J.D."/>
            <person name="Vollmer S.V."/>
        </authorList>
    </citation>
    <scope>NUCLEOTIDE SEQUENCE</scope>
    <source>
        <strain evidence="9">K2</strain>
    </source>
</reference>
<proteinExistence type="inferred from homology"/>
<accession>A0AAD9UUR8</accession>
<evidence type="ECO:0000259" key="8">
    <source>
        <dbReference type="Pfam" id="PF13359"/>
    </source>
</evidence>
<comment type="similarity">
    <text evidence="3">Belongs to the HARBI1 family.</text>
</comment>
<comment type="caution">
    <text evidence="9">The sequence shown here is derived from an EMBL/GenBank/DDBJ whole genome shotgun (WGS) entry which is preliminary data.</text>
</comment>
<dbReference type="GO" id="GO:0016787">
    <property type="term" value="F:hydrolase activity"/>
    <property type="evidence" value="ECO:0007669"/>
    <property type="project" value="UniProtKB-KW"/>
</dbReference>
<keyword evidence="7" id="KW-0539">Nucleus</keyword>
<gene>
    <name evidence="9" type="ORF">P5673_028566</name>
</gene>
<dbReference type="PANTHER" id="PTHR22930">
    <property type="match status" value="1"/>
</dbReference>
<dbReference type="GO" id="GO:0005634">
    <property type="term" value="C:nucleus"/>
    <property type="evidence" value="ECO:0007669"/>
    <property type="project" value="UniProtKB-SubCell"/>
</dbReference>
<keyword evidence="10" id="KW-1185">Reference proteome</keyword>
<reference evidence="9" key="2">
    <citation type="journal article" date="2023" name="Science">
        <title>Genomic signatures of disease resistance in endangered staghorn corals.</title>
        <authorList>
            <person name="Vollmer S.V."/>
            <person name="Selwyn J.D."/>
            <person name="Despard B.A."/>
            <person name="Roesel C.L."/>
        </authorList>
    </citation>
    <scope>NUCLEOTIDE SEQUENCE</scope>
    <source>
        <strain evidence="9">K2</strain>
    </source>
</reference>
<keyword evidence="6" id="KW-0378">Hydrolase</keyword>
<evidence type="ECO:0000256" key="2">
    <source>
        <dbReference type="ARBA" id="ARBA00004123"/>
    </source>
</evidence>
<dbReference type="EMBL" id="JARQWQ010000107">
    <property type="protein sequence ID" value="KAK2550698.1"/>
    <property type="molecule type" value="Genomic_DNA"/>
</dbReference>
<evidence type="ECO:0000256" key="6">
    <source>
        <dbReference type="ARBA" id="ARBA00022801"/>
    </source>
</evidence>
<evidence type="ECO:0000256" key="1">
    <source>
        <dbReference type="ARBA" id="ARBA00001968"/>
    </source>
</evidence>
<dbReference type="InterPro" id="IPR045249">
    <property type="entry name" value="HARBI1-like"/>
</dbReference>
<dbReference type="AlphaFoldDB" id="A0AAD9UUR8"/>
<evidence type="ECO:0000256" key="7">
    <source>
        <dbReference type="ARBA" id="ARBA00023242"/>
    </source>
</evidence>
<organism evidence="9 10">
    <name type="scientific">Acropora cervicornis</name>
    <name type="common">Staghorn coral</name>
    <dbReference type="NCBI Taxonomy" id="6130"/>
    <lineage>
        <taxon>Eukaryota</taxon>
        <taxon>Metazoa</taxon>
        <taxon>Cnidaria</taxon>
        <taxon>Anthozoa</taxon>
        <taxon>Hexacorallia</taxon>
        <taxon>Scleractinia</taxon>
        <taxon>Astrocoeniina</taxon>
        <taxon>Acroporidae</taxon>
        <taxon>Acropora</taxon>
    </lineage>
</organism>
<evidence type="ECO:0000313" key="10">
    <source>
        <dbReference type="Proteomes" id="UP001249851"/>
    </source>
</evidence>
<dbReference type="PANTHER" id="PTHR22930:SF85">
    <property type="entry name" value="GH03217P-RELATED"/>
    <property type="match status" value="1"/>
</dbReference>
<comment type="subcellular location">
    <subcellularLocation>
        <location evidence="2">Nucleus</location>
    </subcellularLocation>
</comment>
<name>A0AAD9UUR8_ACRCE</name>
<evidence type="ECO:0000256" key="3">
    <source>
        <dbReference type="ARBA" id="ARBA00006958"/>
    </source>
</evidence>
<dbReference type="Proteomes" id="UP001249851">
    <property type="component" value="Unassembled WGS sequence"/>
</dbReference>
<comment type="cofactor">
    <cofactor evidence="1">
        <name>a divalent metal cation</name>
        <dbReference type="ChEBI" id="CHEBI:60240"/>
    </cofactor>
</comment>
<keyword evidence="4" id="KW-0540">Nuclease</keyword>
<dbReference type="Pfam" id="PF13359">
    <property type="entry name" value="DDE_Tnp_4"/>
    <property type="match status" value="1"/>
</dbReference>
<evidence type="ECO:0000256" key="5">
    <source>
        <dbReference type="ARBA" id="ARBA00022723"/>
    </source>
</evidence>
<protein>
    <submittedName>
        <fullName evidence="9">Nuclease HARBI1</fullName>
    </submittedName>
</protein>